<comment type="subcellular location">
    <subcellularLocation>
        <location evidence="2">Cell membrane</location>
    </subcellularLocation>
</comment>
<dbReference type="PROSITE" id="PS50885">
    <property type="entry name" value="HAMP"/>
    <property type="match status" value="1"/>
</dbReference>
<protein>
    <recommendedName>
        <fullName evidence="3">histidine kinase</fullName>
        <ecNumber evidence="3">2.7.13.3</ecNumber>
    </recommendedName>
</protein>
<sequence>MRGRLLIMFTVLAAICMSLLAVGIGAELAASRTRGMMIERIEDANHFAALSVGDPVTLNEAARDYRSRTDNGVLVIDAGGTVVCDVGVDRRDPMVASVIERSQRFESPPLSLPRSLLPWSPNVFLVAEPLGAPPRARGIVIIAVSTAATRGAIADGWIQLACLTATALLIFGGLALVLSGWILRPVSELLRKVGTLTATLPAPEGRPPRPRTKDSGPPEIRELADAVEAMTSAVAEMAAIERRHVADTAHSMRNPLAALAARLETLRPQIAGGGPVESTFDSIVVEVDRLTALLDVLLAGAVAQARKTIEVAAIPEWCDVVRVAVDRVDAWRAAFARADMAVNIEFSVPTAAARVPAETLCQILDVALSNSSRYAGAGTHATVSVHVESDSVVVSVRDTGIGVPQDEIDLLTTRFFRGAAAAPGGSGLGLPIAATLAAKQGGLFFIDSADPHGLIVTVSFPAVADGMEPTSGVSSR</sequence>
<dbReference type="SUPFAM" id="SSF47384">
    <property type="entry name" value="Homodimeric domain of signal transducing histidine kinase"/>
    <property type="match status" value="1"/>
</dbReference>
<dbReference type="EC" id="2.7.13.3" evidence="3"/>
<dbReference type="CDD" id="cd00082">
    <property type="entry name" value="HisKA"/>
    <property type="match status" value="1"/>
</dbReference>
<feature type="domain" description="HAMP" evidence="13">
    <location>
        <begin position="180"/>
        <end position="239"/>
    </location>
</feature>
<keyword evidence="6 11" id="KW-0812">Transmembrane</keyword>
<comment type="caution">
    <text evidence="14">The sequence shown here is derived from an EMBL/GenBank/DDBJ whole genome shotgun (WGS) entry which is preliminary data.</text>
</comment>
<evidence type="ECO:0000259" key="12">
    <source>
        <dbReference type="PROSITE" id="PS50109"/>
    </source>
</evidence>
<dbReference type="InterPro" id="IPR003594">
    <property type="entry name" value="HATPase_dom"/>
</dbReference>
<dbReference type="Proteomes" id="UP000733379">
    <property type="component" value="Unassembled WGS sequence"/>
</dbReference>
<keyword evidence="9" id="KW-0902">Two-component regulatory system</keyword>
<feature type="transmembrane region" description="Helical" evidence="11">
    <location>
        <begin position="6"/>
        <end position="30"/>
    </location>
</feature>
<dbReference type="Pfam" id="PF00512">
    <property type="entry name" value="HisKA"/>
    <property type="match status" value="1"/>
</dbReference>
<evidence type="ECO:0000256" key="4">
    <source>
        <dbReference type="ARBA" id="ARBA00022553"/>
    </source>
</evidence>
<dbReference type="InterPro" id="IPR050428">
    <property type="entry name" value="TCS_sensor_his_kinase"/>
</dbReference>
<keyword evidence="10 11" id="KW-0472">Membrane</keyword>
<dbReference type="EMBL" id="JAHKNI010000009">
    <property type="protein sequence ID" value="MBU3064866.1"/>
    <property type="molecule type" value="Genomic_DNA"/>
</dbReference>
<evidence type="ECO:0000256" key="11">
    <source>
        <dbReference type="SAM" id="Phobius"/>
    </source>
</evidence>
<name>A0ABS6B3J4_9NOCA</name>
<proteinExistence type="predicted"/>
<dbReference type="InterPro" id="IPR036890">
    <property type="entry name" value="HATPase_C_sf"/>
</dbReference>
<dbReference type="InterPro" id="IPR005467">
    <property type="entry name" value="His_kinase_dom"/>
</dbReference>
<dbReference type="SMART" id="SM00387">
    <property type="entry name" value="HATPase_c"/>
    <property type="match status" value="1"/>
</dbReference>
<dbReference type="RefSeq" id="WP_215920452.1">
    <property type="nucleotide sequence ID" value="NZ_JAHKNI010000009.1"/>
</dbReference>
<reference evidence="14 15" key="1">
    <citation type="submission" date="2021-06" db="EMBL/GenBank/DDBJ databases">
        <title>Actinomycetes sequencing.</title>
        <authorList>
            <person name="Shan Q."/>
        </authorList>
    </citation>
    <scope>NUCLEOTIDE SEQUENCE [LARGE SCALE GENOMIC DNA]</scope>
    <source>
        <strain evidence="14 15">NEAU-G5</strain>
    </source>
</reference>
<dbReference type="PROSITE" id="PS50109">
    <property type="entry name" value="HIS_KIN"/>
    <property type="match status" value="1"/>
</dbReference>
<keyword evidence="5" id="KW-0808">Transferase</keyword>
<evidence type="ECO:0000256" key="9">
    <source>
        <dbReference type="ARBA" id="ARBA00023012"/>
    </source>
</evidence>
<dbReference type="InterPro" id="IPR003660">
    <property type="entry name" value="HAMP_dom"/>
</dbReference>
<feature type="transmembrane region" description="Helical" evidence="11">
    <location>
        <begin position="160"/>
        <end position="183"/>
    </location>
</feature>
<dbReference type="SUPFAM" id="SSF55874">
    <property type="entry name" value="ATPase domain of HSP90 chaperone/DNA topoisomerase II/histidine kinase"/>
    <property type="match status" value="1"/>
</dbReference>
<evidence type="ECO:0000256" key="7">
    <source>
        <dbReference type="ARBA" id="ARBA00022777"/>
    </source>
</evidence>
<dbReference type="InterPro" id="IPR004358">
    <property type="entry name" value="Sig_transdc_His_kin-like_C"/>
</dbReference>
<dbReference type="Pfam" id="PF02518">
    <property type="entry name" value="HATPase_c"/>
    <property type="match status" value="1"/>
</dbReference>
<evidence type="ECO:0000256" key="8">
    <source>
        <dbReference type="ARBA" id="ARBA00022989"/>
    </source>
</evidence>
<evidence type="ECO:0000256" key="3">
    <source>
        <dbReference type="ARBA" id="ARBA00012438"/>
    </source>
</evidence>
<evidence type="ECO:0000256" key="10">
    <source>
        <dbReference type="ARBA" id="ARBA00023136"/>
    </source>
</evidence>
<comment type="catalytic activity">
    <reaction evidence="1">
        <text>ATP + protein L-histidine = ADP + protein N-phospho-L-histidine.</text>
        <dbReference type="EC" id="2.7.13.3"/>
    </reaction>
</comment>
<evidence type="ECO:0000313" key="14">
    <source>
        <dbReference type="EMBL" id="MBU3064866.1"/>
    </source>
</evidence>
<dbReference type="SMART" id="SM00388">
    <property type="entry name" value="HisKA"/>
    <property type="match status" value="1"/>
</dbReference>
<dbReference type="GO" id="GO:0016301">
    <property type="term" value="F:kinase activity"/>
    <property type="evidence" value="ECO:0007669"/>
    <property type="project" value="UniProtKB-KW"/>
</dbReference>
<evidence type="ECO:0000313" key="15">
    <source>
        <dbReference type="Proteomes" id="UP000733379"/>
    </source>
</evidence>
<evidence type="ECO:0000256" key="5">
    <source>
        <dbReference type="ARBA" id="ARBA00022679"/>
    </source>
</evidence>
<keyword evidence="15" id="KW-1185">Reference proteome</keyword>
<keyword evidence="8 11" id="KW-1133">Transmembrane helix</keyword>
<dbReference type="InterPro" id="IPR003661">
    <property type="entry name" value="HisK_dim/P_dom"/>
</dbReference>
<evidence type="ECO:0000259" key="13">
    <source>
        <dbReference type="PROSITE" id="PS50885"/>
    </source>
</evidence>
<organism evidence="14 15">
    <name type="scientific">Nocardia albiluteola</name>
    <dbReference type="NCBI Taxonomy" id="2842303"/>
    <lineage>
        <taxon>Bacteria</taxon>
        <taxon>Bacillati</taxon>
        <taxon>Actinomycetota</taxon>
        <taxon>Actinomycetes</taxon>
        <taxon>Mycobacteriales</taxon>
        <taxon>Nocardiaceae</taxon>
        <taxon>Nocardia</taxon>
    </lineage>
</organism>
<dbReference type="PANTHER" id="PTHR45436">
    <property type="entry name" value="SENSOR HISTIDINE KINASE YKOH"/>
    <property type="match status" value="1"/>
</dbReference>
<evidence type="ECO:0000256" key="2">
    <source>
        <dbReference type="ARBA" id="ARBA00004236"/>
    </source>
</evidence>
<keyword evidence="4" id="KW-0597">Phosphoprotein</keyword>
<feature type="domain" description="Histidine kinase" evidence="12">
    <location>
        <begin position="247"/>
        <end position="464"/>
    </location>
</feature>
<dbReference type="PRINTS" id="PR00344">
    <property type="entry name" value="BCTRLSENSOR"/>
</dbReference>
<gene>
    <name evidence="14" type="ORF">KO481_25470</name>
</gene>
<keyword evidence="7 14" id="KW-0418">Kinase</keyword>
<dbReference type="PANTHER" id="PTHR45436:SF5">
    <property type="entry name" value="SENSOR HISTIDINE KINASE TRCS"/>
    <property type="match status" value="1"/>
</dbReference>
<evidence type="ECO:0000256" key="1">
    <source>
        <dbReference type="ARBA" id="ARBA00000085"/>
    </source>
</evidence>
<evidence type="ECO:0000256" key="6">
    <source>
        <dbReference type="ARBA" id="ARBA00022692"/>
    </source>
</evidence>
<dbReference type="InterPro" id="IPR036097">
    <property type="entry name" value="HisK_dim/P_sf"/>
</dbReference>
<dbReference type="Gene3D" id="3.30.565.10">
    <property type="entry name" value="Histidine kinase-like ATPase, C-terminal domain"/>
    <property type="match status" value="1"/>
</dbReference>
<accession>A0ABS6B3J4</accession>
<dbReference type="Gene3D" id="1.10.287.130">
    <property type="match status" value="1"/>
</dbReference>